<evidence type="ECO:0000256" key="6">
    <source>
        <dbReference type="SAM" id="SignalP"/>
    </source>
</evidence>
<evidence type="ECO:0000256" key="3">
    <source>
        <dbReference type="ARBA" id="ARBA00023316"/>
    </source>
</evidence>
<dbReference type="CDD" id="cd22268">
    <property type="entry name" value="DPBB_RlpA-like"/>
    <property type="match status" value="1"/>
</dbReference>
<keyword evidence="9" id="KW-1185">Reference proteome</keyword>
<dbReference type="GO" id="GO:0005886">
    <property type="term" value="C:plasma membrane"/>
    <property type="evidence" value="ECO:0007669"/>
    <property type="project" value="UniProtKB-SubCell"/>
</dbReference>
<evidence type="ECO:0000259" key="7">
    <source>
        <dbReference type="PROSITE" id="PS51724"/>
    </source>
</evidence>
<dbReference type="Gene3D" id="2.40.40.10">
    <property type="entry name" value="RlpA-like domain"/>
    <property type="match status" value="1"/>
</dbReference>
<dbReference type="Pfam" id="PF05036">
    <property type="entry name" value="SPOR"/>
    <property type="match status" value="1"/>
</dbReference>
<dbReference type="NCBIfam" id="TIGR00413">
    <property type="entry name" value="rlpA"/>
    <property type="match status" value="1"/>
</dbReference>
<dbReference type="PANTHER" id="PTHR34183">
    <property type="entry name" value="ENDOLYTIC PEPTIDOGLYCAN TRANSGLYCOSYLASE RLPA"/>
    <property type="match status" value="1"/>
</dbReference>
<protein>
    <recommendedName>
        <fullName evidence="4">Endolytic peptidoglycan transglycosylase RlpA</fullName>
        <ecNumber evidence="4">4.2.2.-</ecNumber>
    </recommendedName>
</protein>
<dbReference type="PROSITE" id="PS51257">
    <property type="entry name" value="PROKAR_LIPOPROTEIN"/>
    <property type="match status" value="1"/>
</dbReference>
<dbReference type="AlphaFoldDB" id="A0A2K9LNQ4"/>
<comment type="similarity">
    <text evidence="4 5">Belongs to the RlpA family.</text>
</comment>
<keyword evidence="3 4" id="KW-0961">Cell wall biogenesis/degradation</keyword>
<keyword evidence="1 6" id="KW-0732">Signal</keyword>
<dbReference type="Pfam" id="PF03330">
    <property type="entry name" value="DPBB_1"/>
    <property type="match status" value="1"/>
</dbReference>
<comment type="function">
    <text evidence="4">Lytic transglycosylase with a strong preference for naked glycan strands that lack stem peptides.</text>
</comment>
<dbReference type="Proteomes" id="UP000235116">
    <property type="component" value="Chromosome"/>
</dbReference>
<dbReference type="GO" id="GO:0071555">
    <property type="term" value="P:cell wall organization"/>
    <property type="evidence" value="ECO:0007669"/>
    <property type="project" value="UniProtKB-KW"/>
</dbReference>
<reference evidence="9" key="1">
    <citation type="submission" date="2017-08" db="EMBL/GenBank/DDBJ databases">
        <title>Direct submision.</title>
        <authorList>
            <person name="Kim S.-J."/>
            <person name="Rhee S.-K."/>
        </authorList>
    </citation>
    <scope>NUCLEOTIDE SEQUENCE [LARGE SCALE GENOMIC DNA]</scope>
    <source>
        <strain evidence="9">GI5</strain>
    </source>
</reference>
<dbReference type="Gene3D" id="3.30.70.1070">
    <property type="entry name" value="Sporulation related repeat"/>
    <property type="match status" value="1"/>
</dbReference>
<dbReference type="HAMAP" id="MF_02071">
    <property type="entry name" value="RlpA"/>
    <property type="match status" value="1"/>
</dbReference>
<keyword evidence="4" id="KW-1003">Cell membrane</keyword>
<dbReference type="SUPFAM" id="SSF110997">
    <property type="entry name" value="Sporulation related repeat"/>
    <property type="match status" value="1"/>
</dbReference>
<dbReference type="RefSeq" id="WP_101895255.1">
    <property type="nucleotide sequence ID" value="NZ_CP022684.1"/>
</dbReference>
<dbReference type="GO" id="GO:0000270">
    <property type="term" value="P:peptidoglycan metabolic process"/>
    <property type="evidence" value="ECO:0007669"/>
    <property type="project" value="UniProtKB-UniRule"/>
</dbReference>
<feature type="chain" id="PRO_5015013632" description="Endolytic peptidoglycan transglycosylase RlpA" evidence="6">
    <location>
        <begin position="34"/>
        <end position="289"/>
    </location>
</feature>
<dbReference type="InterPro" id="IPR009009">
    <property type="entry name" value="RlpA-like_DPBB"/>
</dbReference>
<evidence type="ECO:0000256" key="5">
    <source>
        <dbReference type="RuleBase" id="RU003495"/>
    </source>
</evidence>
<evidence type="ECO:0000256" key="4">
    <source>
        <dbReference type="HAMAP-Rule" id="MF_02071"/>
    </source>
</evidence>
<feature type="domain" description="SPOR" evidence="7">
    <location>
        <begin position="209"/>
        <end position="289"/>
    </location>
</feature>
<dbReference type="InterPro" id="IPR034718">
    <property type="entry name" value="RlpA"/>
</dbReference>
<dbReference type="InterPro" id="IPR012997">
    <property type="entry name" value="RplA"/>
</dbReference>
<dbReference type="GO" id="GO:0008932">
    <property type="term" value="F:lytic endotransglycosylase activity"/>
    <property type="evidence" value="ECO:0007669"/>
    <property type="project" value="UniProtKB-UniRule"/>
</dbReference>
<keyword evidence="2 4" id="KW-0456">Lyase</keyword>
<evidence type="ECO:0000313" key="9">
    <source>
        <dbReference type="Proteomes" id="UP000235116"/>
    </source>
</evidence>
<dbReference type="EC" id="4.2.2.-" evidence="4"/>
<feature type="signal peptide" evidence="6">
    <location>
        <begin position="1"/>
        <end position="33"/>
    </location>
</feature>
<keyword evidence="4" id="KW-0472">Membrane</keyword>
<dbReference type="KEGG" id="kak:Kalk_16220"/>
<proteinExistence type="inferred from homology"/>
<dbReference type="SUPFAM" id="SSF50685">
    <property type="entry name" value="Barwin-like endoglucanases"/>
    <property type="match status" value="1"/>
</dbReference>
<comment type="subcellular location">
    <subcellularLocation>
        <location evidence="4">Cell membrane</location>
        <topology evidence="4">Lipid-anchor</topology>
    </subcellularLocation>
</comment>
<dbReference type="InterPro" id="IPR036908">
    <property type="entry name" value="RlpA-like_sf"/>
</dbReference>
<dbReference type="FunFam" id="2.40.40.10:FF:000003">
    <property type="entry name" value="Endolytic peptidoglycan transglycosylase RlpA"/>
    <property type="match status" value="1"/>
</dbReference>
<evidence type="ECO:0000256" key="1">
    <source>
        <dbReference type="ARBA" id="ARBA00022729"/>
    </source>
</evidence>
<evidence type="ECO:0000313" key="8">
    <source>
        <dbReference type="EMBL" id="AUM13880.1"/>
    </source>
</evidence>
<dbReference type="InterPro" id="IPR007730">
    <property type="entry name" value="SPOR-like_dom"/>
</dbReference>
<keyword evidence="4" id="KW-0564">Palmitate</keyword>
<dbReference type="InterPro" id="IPR036680">
    <property type="entry name" value="SPOR-like_sf"/>
</dbReference>
<dbReference type="GO" id="GO:0009279">
    <property type="term" value="C:cell outer membrane"/>
    <property type="evidence" value="ECO:0007669"/>
    <property type="project" value="TreeGrafter"/>
</dbReference>
<gene>
    <name evidence="4" type="primary">rlpA</name>
    <name evidence="8" type="ORF">Kalk_16220</name>
</gene>
<dbReference type="GO" id="GO:0042834">
    <property type="term" value="F:peptidoglycan binding"/>
    <property type="evidence" value="ECO:0007669"/>
    <property type="project" value="InterPro"/>
</dbReference>
<organism evidence="8 9">
    <name type="scientific">Ketobacter alkanivorans</name>
    <dbReference type="NCBI Taxonomy" id="1917421"/>
    <lineage>
        <taxon>Bacteria</taxon>
        <taxon>Pseudomonadati</taxon>
        <taxon>Pseudomonadota</taxon>
        <taxon>Gammaproteobacteria</taxon>
        <taxon>Pseudomonadales</taxon>
        <taxon>Ketobacteraceae</taxon>
        <taxon>Ketobacter</taxon>
    </lineage>
</organism>
<keyword evidence="4" id="KW-0449">Lipoprotein</keyword>
<dbReference type="EMBL" id="CP022684">
    <property type="protein sequence ID" value="AUM13880.1"/>
    <property type="molecule type" value="Genomic_DNA"/>
</dbReference>
<evidence type="ECO:0000256" key="2">
    <source>
        <dbReference type="ARBA" id="ARBA00023239"/>
    </source>
</evidence>
<name>A0A2K9LNQ4_9GAMM</name>
<dbReference type="PANTHER" id="PTHR34183:SF1">
    <property type="entry name" value="ENDOLYTIC PEPTIDOGLYCAN TRANSGLYCOSYLASE RLPA"/>
    <property type="match status" value="1"/>
</dbReference>
<accession>A0A2K9LNQ4</accession>
<sequence>MIGLNRRSQLRFQTLLVSLLLLSACSSHSPYTAGPFEEKDSAPGEVRDWHNIPDAQPKHEPRARYGNHSPYEVFGKTYYVMPSAHGYRETGIGSWYGKKFSGRPTSSQEPYDPYAMTAAHKTLPLPSYVRVTNLDNNKQIIVRVNDRGPFHGGRIIDLSYAAAHKIGYANQGTARVLVEAITVNDGAMPASNKQSEATAVPYAPPKNSAPAAEKYYIQVGAYRDLSTAKSMQQQLITVTNAPVGIHSSPEPGSSGVHRVRVGPFLTEQAAMTVQNQLHGTVSDPLLIRR</sequence>
<dbReference type="PROSITE" id="PS51724">
    <property type="entry name" value="SPOR"/>
    <property type="match status" value="1"/>
</dbReference>
<dbReference type="OrthoDB" id="9779128at2"/>